<evidence type="ECO:0000313" key="4">
    <source>
        <dbReference type="EMBL" id="GED00129.1"/>
    </source>
</evidence>
<evidence type="ECO:0000259" key="3">
    <source>
        <dbReference type="SMART" id="SM00903"/>
    </source>
</evidence>
<keyword evidence="5" id="KW-1185">Reference proteome</keyword>
<dbReference type="STRING" id="1272.GCA_900014985_02208"/>
<dbReference type="EMBL" id="BJNW01000024">
    <property type="protein sequence ID" value="GED00129.1"/>
    <property type="molecule type" value="Genomic_DNA"/>
</dbReference>
<dbReference type="Gene3D" id="2.30.110.10">
    <property type="entry name" value="Electron Transport, Fmn-binding Protein, Chain A"/>
    <property type="match status" value="1"/>
</dbReference>
<protein>
    <submittedName>
        <fullName evidence="4">Flavin-dependent reductase</fullName>
    </submittedName>
</protein>
<dbReference type="GO" id="GO:0010181">
    <property type="term" value="F:FMN binding"/>
    <property type="evidence" value="ECO:0007669"/>
    <property type="project" value="InterPro"/>
</dbReference>
<reference evidence="4 5" key="1">
    <citation type="submission" date="2019-06" db="EMBL/GenBank/DDBJ databases">
        <title>Whole genome shotgun sequence of Kocuria varians NBRC 15358.</title>
        <authorList>
            <person name="Hosoyama A."/>
            <person name="Uohara A."/>
            <person name="Ohji S."/>
            <person name="Ichikawa N."/>
        </authorList>
    </citation>
    <scope>NUCLEOTIDE SEQUENCE [LARGE SCALE GENOMIC DNA]</scope>
    <source>
        <strain evidence="4 5">NBRC 15358</strain>
    </source>
</reference>
<gene>
    <name evidence="4" type="ORF">KVA01_22830</name>
</gene>
<dbReference type="PANTHER" id="PTHR30466:SF1">
    <property type="entry name" value="FMN REDUCTASE (NADH) RUTF"/>
    <property type="match status" value="1"/>
</dbReference>
<dbReference type="SUPFAM" id="SSF50475">
    <property type="entry name" value="FMN-binding split barrel"/>
    <property type="match status" value="1"/>
</dbReference>
<comment type="caution">
    <text evidence="4">The sequence shown here is derived from an EMBL/GenBank/DDBJ whole genome shotgun (WGS) entry which is preliminary data.</text>
</comment>
<dbReference type="Pfam" id="PF01613">
    <property type="entry name" value="Flavin_Reduct"/>
    <property type="match status" value="1"/>
</dbReference>
<dbReference type="GO" id="GO:0042602">
    <property type="term" value="F:riboflavin reductase (NADPH) activity"/>
    <property type="evidence" value="ECO:0007669"/>
    <property type="project" value="TreeGrafter"/>
</dbReference>
<feature type="domain" description="Flavin reductase like" evidence="3">
    <location>
        <begin position="63"/>
        <end position="208"/>
    </location>
</feature>
<dbReference type="InterPro" id="IPR050268">
    <property type="entry name" value="NADH-dep_flavin_reductase"/>
</dbReference>
<dbReference type="RefSeq" id="WP_082810437.1">
    <property type="nucleotide sequence ID" value="NZ_BJNW01000024.1"/>
</dbReference>
<accession>A0A4Y4D4K0</accession>
<feature type="compositionally biased region" description="Low complexity" evidence="2">
    <location>
        <begin position="8"/>
        <end position="24"/>
    </location>
</feature>
<keyword evidence="1" id="KW-0560">Oxidoreductase</keyword>
<feature type="region of interest" description="Disordered" evidence="2">
    <location>
        <begin position="1"/>
        <end position="29"/>
    </location>
</feature>
<proteinExistence type="predicted"/>
<dbReference type="InterPro" id="IPR002563">
    <property type="entry name" value="Flavin_Rdtase-like_dom"/>
</dbReference>
<dbReference type="GO" id="GO:0006208">
    <property type="term" value="P:pyrimidine nucleobase catabolic process"/>
    <property type="evidence" value="ECO:0007669"/>
    <property type="project" value="TreeGrafter"/>
</dbReference>
<evidence type="ECO:0000256" key="2">
    <source>
        <dbReference type="SAM" id="MobiDB-lite"/>
    </source>
</evidence>
<evidence type="ECO:0000313" key="5">
    <source>
        <dbReference type="Proteomes" id="UP000315730"/>
    </source>
</evidence>
<dbReference type="OrthoDB" id="8901155at2"/>
<dbReference type="SMART" id="SM00903">
    <property type="entry name" value="Flavin_Reduct"/>
    <property type="match status" value="1"/>
</dbReference>
<dbReference type="AlphaFoldDB" id="A0A4Y4D4K0"/>
<name>A0A4Y4D4K0_KOCVA</name>
<dbReference type="InterPro" id="IPR012349">
    <property type="entry name" value="Split_barrel_FMN-bd"/>
</dbReference>
<dbReference type="PANTHER" id="PTHR30466">
    <property type="entry name" value="FLAVIN REDUCTASE"/>
    <property type="match status" value="1"/>
</dbReference>
<evidence type="ECO:0000256" key="1">
    <source>
        <dbReference type="ARBA" id="ARBA00023002"/>
    </source>
</evidence>
<dbReference type="Proteomes" id="UP000315730">
    <property type="component" value="Unassembled WGS sequence"/>
</dbReference>
<organism evidence="4 5">
    <name type="scientific">Kocuria varians</name>
    <name type="common">Micrococcus varians</name>
    <dbReference type="NCBI Taxonomy" id="1272"/>
    <lineage>
        <taxon>Bacteria</taxon>
        <taxon>Bacillati</taxon>
        <taxon>Actinomycetota</taxon>
        <taxon>Actinomycetes</taxon>
        <taxon>Micrococcales</taxon>
        <taxon>Micrococcaceae</taxon>
        <taxon>Kocuria</taxon>
    </lineage>
</organism>
<sequence length="219" mass="22564">MPQRVSNATPTTAETPETGPAPDTVPASGREAERVAAQAVDLVAPTEALHSDPALTDGFKSAFGQHPAGIAIITASGPEGPVGLTASSVSSISADPPILGFSLQASRGSAAIVATAESFVVHFLDADDVELARSFAVSGAPRFGEDMAWTTLPTGEPLLTDVRRVLRAVPLARIKAGPSLVFNAAVVEVLGVEGSGRPLVYHQRQFHGLSEESVLGLRP</sequence>